<comment type="caution">
    <text evidence="2">The sequence shown here is derived from an EMBL/GenBank/DDBJ whole genome shotgun (WGS) entry which is preliminary data.</text>
</comment>
<evidence type="ECO:0000313" key="3">
    <source>
        <dbReference type="Proteomes" id="UP000735302"/>
    </source>
</evidence>
<dbReference type="Proteomes" id="UP000735302">
    <property type="component" value="Unassembled WGS sequence"/>
</dbReference>
<dbReference type="AlphaFoldDB" id="A0AAV3XV92"/>
<sequence>MEPSDNHLRSSILQLGGFHTQMSYLGTIGHLMTGSGLRGLLEMMYTLDAVVHMLSGKAVAKAVRGHFLVDSVLNALLASSTFDIALPSVVSEETDPATTVIDKRGEISASECEEMEEGDNACSKNKMKDDIDDAYLSSCLQLFDQVVKKEVSAEVVASSQELDWIEAKFAETKSKLLTSRASRLWLQYVEMLDILRRFIKGERTGNRNLHLYFMKEMLPYLAASGHSLYAKSVYIYLQQMQTLQKQHPEVFSAFLADYHVRRRSDRFWAGLSTDIGIEQTLLRRMKSVGGLTSGRGMGDSQRTQWLLSRPACADMNSAVQEVTGSENTTSGQHAESSQSRMRRDDEDILHAISLEFSSFKRSICL</sequence>
<proteinExistence type="predicted"/>
<protein>
    <submittedName>
        <fullName evidence="2">Uncharacterized protein</fullName>
    </submittedName>
</protein>
<dbReference type="PANTHER" id="PTHR47018">
    <property type="entry name" value="CXC DOMAIN-CONTAINING PROTEIN-RELATED"/>
    <property type="match status" value="1"/>
</dbReference>
<organism evidence="2 3">
    <name type="scientific">Plakobranchus ocellatus</name>
    <dbReference type="NCBI Taxonomy" id="259542"/>
    <lineage>
        <taxon>Eukaryota</taxon>
        <taxon>Metazoa</taxon>
        <taxon>Spiralia</taxon>
        <taxon>Lophotrochozoa</taxon>
        <taxon>Mollusca</taxon>
        <taxon>Gastropoda</taxon>
        <taxon>Heterobranchia</taxon>
        <taxon>Euthyneura</taxon>
        <taxon>Panpulmonata</taxon>
        <taxon>Sacoglossa</taxon>
        <taxon>Placobranchoidea</taxon>
        <taxon>Plakobranchidae</taxon>
        <taxon>Plakobranchus</taxon>
    </lineage>
</organism>
<name>A0AAV3XV92_9GAST</name>
<feature type="compositionally biased region" description="Polar residues" evidence="1">
    <location>
        <begin position="321"/>
        <end position="339"/>
    </location>
</feature>
<reference evidence="2 3" key="1">
    <citation type="journal article" date="2021" name="Elife">
        <title>Chloroplast acquisition without the gene transfer in kleptoplastic sea slugs, Plakobranchus ocellatus.</title>
        <authorList>
            <person name="Maeda T."/>
            <person name="Takahashi S."/>
            <person name="Yoshida T."/>
            <person name="Shimamura S."/>
            <person name="Takaki Y."/>
            <person name="Nagai Y."/>
            <person name="Toyoda A."/>
            <person name="Suzuki Y."/>
            <person name="Arimoto A."/>
            <person name="Ishii H."/>
            <person name="Satoh N."/>
            <person name="Nishiyama T."/>
            <person name="Hasebe M."/>
            <person name="Maruyama T."/>
            <person name="Minagawa J."/>
            <person name="Obokata J."/>
            <person name="Shigenobu S."/>
        </authorList>
    </citation>
    <scope>NUCLEOTIDE SEQUENCE [LARGE SCALE GENOMIC DNA]</scope>
</reference>
<dbReference type="EMBL" id="BLXT01000089">
    <property type="protein sequence ID" value="GFN74416.1"/>
    <property type="molecule type" value="Genomic_DNA"/>
</dbReference>
<evidence type="ECO:0000313" key="2">
    <source>
        <dbReference type="EMBL" id="GFN74416.1"/>
    </source>
</evidence>
<keyword evidence="3" id="KW-1185">Reference proteome</keyword>
<gene>
    <name evidence="2" type="ORF">PoB_000092200</name>
</gene>
<feature type="region of interest" description="Disordered" evidence="1">
    <location>
        <begin position="321"/>
        <end position="343"/>
    </location>
</feature>
<dbReference type="PANTHER" id="PTHR47018:SF3">
    <property type="entry name" value="MYCBP-ASSOCIATED PROTEIN"/>
    <property type="match status" value="1"/>
</dbReference>
<evidence type="ECO:0000256" key="1">
    <source>
        <dbReference type="SAM" id="MobiDB-lite"/>
    </source>
</evidence>
<accession>A0AAV3XV92</accession>